<evidence type="ECO:0000256" key="1">
    <source>
        <dbReference type="ARBA" id="ARBA00023125"/>
    </source>
</evidence>
<dbReference type="SUPFAM" id="SSF48498">
    <property type="entry name" value="Tetracyclin repressor-like, C-terminal domain"/>
    <property type="match status" value="1"/>
</dbReference>
<accession>A0ABV8L8X8</accession>
<sequence>MVYVDAEVRRGQLVSAARAVLARNGVAKTTLRAVAAEAGVPLGTMQYVFPAKEQLLRAVIEDVVGEIARVLEESADLHRGLAHAIRQGLMSFWSQLVAGHAGEQLMQYELTTYALRTAGQESLARWQYERYTGIVADWCRHAADSAGETSAVPFDRLGRVIVACVDGLILQHASDPDTARSNGDLGTMIDMVIGITGVGPEQAS</sequence>
<evidence type="ECO:0000259" key="3">
    <source>
        <dbReference type="PROSITE" id="PS50977"/>
    </source>
</evidence>
<dbReference type="PRINTS" id="PR00455">
    <property type="entry name" value="HTHTETR"/>
</dbReference>
<feature type="DNA-binding region" description="H-T-H motif" evidence="2">
    <location>
        <begin position="30"/>
        <end position="49"/>
    </location>
</feature>
<dbReference type="InterPro" id="IPR009057">
    <property type="entry name" value="Homeodomain-like_sf"/>
</dbReference>
<comment type="caution">
    <text evidence="4">The sequence shown here is derived from an EMBL/GenBank/DDBJ whole genome shotgun (WGS) entry which is preliminary data.</text>
</comment>
<dbReference type="PANTHER" id="PTHR30055">
    <property type="entry name" value="HTH-TYPE TRANSCRIPTIONAL REGULATOR RUTR"/>
    <property type="match status" value="1"/>
</dbReference>
<proteinExistence type="predicted"/>
<dbReference type="InterPro" id="IPR036271">
    <property type="entry name" value="Tet_transcr_reg_TetR-rel_C_sf"/>
</dbReference>
<dbReference type="PROSITE" id="PS50977">
    <property type="entry name" value="HTH_TETR_2"/>
    <property type="match status" value="1"/>
</dbReference>
<dbReference type="EMBL" id="JBHSBA010000007">
    <property type="protein sequence ID" value="MFC4126981.1"/>
    <property type="molecule type" value="Genomic_DNA"/>
</dbReference>
<organism evidence="4 5">
    <name type="scientific">Nocardia rhizosphaerae</name>
    <dbReference type="NCBI Taxonomy" id="1691571"/>
    <lineage>
        <taxon>Bacteria</taxon>
        <taxon>Bacillati</taxon>
        <taxon>Actinomycetota</taxon>
        <taxon>Actinomycetes</taxon>
        <taxon>Mycobacteriales</taxon>
        <taxon>Nocardiaceae</taxon>
        <taxon>Nocardia</taxon>
    </lineage>
</organism>
<reference evidence="5" key="1">
    <citation type="journal article" date="2019" name="Int. J. Syst. Evol. Microbiol.">
        <title>The Global Catalogue of Microorganisms (GCM) 10K type strain sequencing project: providing services to taxonomists for standard genome sequencing and annotation.</title>
        <authorList>
            <consortium name="The Broad Institute Genomics Platform"/>
            <consortium name="The Broad Institute Genome Sequencing Center for Infectious Disease"/>
            <person name="Wu L."/>
            <person name="Ma J."/>
        </authorList>
    </citation>
    <scope>NUCLEOTIDE SEQUENCE [LARGE SCALE GENOMIC DNA]</scope>
    <source>
        <strain evidence="5">CGMCC 4.7204</strain>
    </source>
</reference>
<dbReference type="InterPro" id="IPR050109">
    <property type="entry name" value="HTH-type_TetR-like_transc_reg"/>
</dbReference>
<evidence type="ECO:0000313" key="5">
    <source>
        <dbReference type="Proteomes" id="UP001595767"/>
    </source>
</evidence>
<evidence type="ECO:0000256" key="2">
    <source>
        <dbReference type="PROSITE-ProRule" id="PRU00335"/>
    </source>
</evidence>
<dbReference type="Pfam" id="PF00440">
    <property type="entry name" value="TetR_N"/>
    <property type="match status" value="1"/>
</dbReference>
<keyword evidence="5" id="KW-1185">Reference proteome</keyword>
<keyword evidence="1 2" id="KW-0238">DNA-binding</keyword>
<dbReference type="SUPFAM" id="SSF46689">
    <property type="entry name" value="Homeodomain-like"/>
    <property type="match status" value="1"/>
</dbReference>
<evidence type="ECO:0000313" key="4">
    <source>
        <dbReference type="EMBL" id="MFC4126981.1"/>
    </source>
</evidence>
<dbReference type="PANTHER" id="PTHR30055:SF226">
    <property type="entry name" value="HTH-TYPE TRANSCRIPTIONAL REGULATOR PKSA"/>
    <property type="match status" value="1"/>
</dbReference>
<name>A0ABV8L8X8_9NOCA</name>
<dbReference type="RefSeq" id="WP_378551990.1">
    <property type="nucleotide sequence ID" value="NZ_JBHSBA010000007.1"/>
</dbReference>
<gene>
    <name evidence="4" type="ORF">ACFOW8_18760</name>
</gene>
<feature type="domain" description="HTH tetR-type" evidence="3">
    <location>
        <begin position="7"/>
        <end position="67"/>
    </location>
</feature>
<dbReference type="Proteomes" id="UP001595767">
    <property type="component" value="Unassembled WGS sequence"/>
</dbReference>
<dbReference type="Gene3D" id="1.10.357.10">
    <property type="entry name" value="Tetracycline Repressor, domain 2"/>
    <property type="match status" value="1"/>
</dbReference>
<protein>
    <submittedName>
        <fullName evidence="4">TetR/AcrR family transcriptional regulator</fullName>
    </submittedName>
</protein>
<dbReference type="InterPro" id="IPR001647">
    <property type="entry name" value="HTH_TetR"/>
</dbReference>